<evidence type="ECO:0000313" key="2">
    <source>
        <dbReference type="Proteomes" id="UP000499080"/>
    </source>
</evidence>
<dbReference type="AlphaFoldDB" id="A0A4Y2PX60"/>
<keyword evidence="2" id="KW-1185">Reference proteome</keyword>
<comment type="caution">
    <text evidence="1">The sequence shown here is derived from an EMBL/GenBank/DDBJ whole genome shotgun (WGS) entry which is preliminary data.</text>
</comment>
<dbReference type="Proteomes" id="UP000499080">
    <property type="component" value="Unassembled WGS sequence"/>
</dbReference>
<organism evidence="1 2">
    <name type="scientific">Araneus ventricosus</name>
    <name type="common">Orbweaver spider</name>
    <name type="synonym">Epeira ventricosa</name>
    <dbReference type="NCBI Taxonomy" id="182803"/>
    <lineage>
        <taxon>Eukaryota</taxon>
        <taxon>Metazoa</taxon>
        <taxon>Ecdysozoa</taxon>
        <taxon>Arthropoda</taxon>
        <taxon>Chelicerata</taxon>
        <taxon>Arachnida</taxon>
        <taxon>Araneae</taxon>
        <taxon>Araneomorphae</taxon>
        <taxon>Entelegynae</taxon>
        <taxon>Araneoidea</taxon>
        <taxon>Araneidae</taxon>
        <taxon>Araneus</taxon>
    </lineage>
</organism>
<gene>
    <name evidence="1" type="ORF">AVEN_42437_1</name>
</gene>
<evidence type="ECO:0000313" key="1">
    <source>
        <dbReference type="EMBL" id="GBN55682.1"/>
    </source>
</evidence>
<sequence length="115" mass="12739">MDGLKNGMAWWGDGECPVLGRSFTAAPRNANPSATAHSNPYYAYFSLHLQNTKPCLLRFPPEQERFVPFPPHVSVPVAFQHLWFSSPNGAVEHPTSSSSSHQCFALTMGFGVEWC</sequence>
<accession>A0A4Y2PX60</accession>
<name>A0A4Y2PX60_ARAVE</name>
<reference evidence="1 2" key="1">
    <citation type="journal article" date="2019" name="Sci. Rep.">
        <title>Orb-weaving spider Araneus ventricosus genome elucidates the spidroin gene catalogue.</title>
        <authorList>
            <person name="Kono N."/>
            <person name="Nakamura H."/>
            <person name="Ohtoshi R."/>
            <person name="Moran D.A.P."/>
            <person name="Shinohara A."/>
            <person name="Yoshida Y."/>
            <person name="Fujiwara M."/>
            <person name="Mori M."/>
            <person name="Tomita M."/>
            <person name="Arakawa K."/>
        </authorList>
    </citation>
    <scope>NUCLEOTIDE SEQUENCE [LARGE SCALE GENOMIC DNA]</scope>
</reference>
<protein>
    <submittedName>
        <fullName evidence="1">Uncharacterized protein</fullName>
    </submittedName>
</protein>
<dbReference type="EMBL" id="BGPR01012354">
    <property type="protein sequence ID" value="GBN55682.1"/>
    <property type="molecule type" value="Genomic_DNA"/>
</dbReference>
<proteinExistence type="predicted"/>